<proteinExistence type="predicted"/>
<accession>A0AAD5YFL5</accession>
<dbReference type="EMBL" id="JANAWD010000090">
    <property type="protein sequence ID" value="KAJ3487496.1"/>
    <property type="molecule type" value="Genomic_DNA"/>
</dbReference>
<evidence type="ECO:0000313" key="1">
    <source>
        <dbReference type="EMBL" id="KAJ3487496.1"/>
    </source>
</evidence>
<evidence type="ECO:0000313" key="2">
    <source>
        <dbReference type="Proteomes" id="UP001212997"/>
    </source>
</evidence>
<dbReference type="Proteomes" id="UP001212997">
    <property type="component" value="Unassembled WGS sequence"/>
</dbReference>
<keyword evidence="2" id="KW-1185">Reference proteome</keyword>
<protein>
    <submittedName>
        <fullName evidence="1">Uncharacterized protein</fullName>
    </submittedName>
</protein>
<gene>
    <name evidence="1" type="ORF">NLI96_g3497</name>
</gene>
<dbReference type="AlphaFoldDB" id="A0AAD5YFL5"/>
<sequence length="329" mass="36699">MRPADDPLNGGSVPRDFVPLVLPPAGNPTALNNVIPPGPMYSPSIRSERFEVGAGTGASILPNVNINANFTFGCDASRGALLFLQDFADEAMHISKKQIIDYMRLNYRSWILFGSERGIVTDNEIMGPIFIRSTIKTSAWLVAAWMRQTRSNDAMVQCSSGHANAFLSFSLASGVNPSVQYRILPPHQQPPAVGTERDQCIFIDYFRFKERFFFNRQIVAAAEPRPDDAERFSEDKAGVLANNEETDPENEPFDPIDAFLDYILTKHPQADLAIASHGDLSLAFKKPWPTSRTSFDARKSHMKADTEVLGSDIKGKYPQERFLAYDFDE</sequence>
<comment type="caution">
    <text evidence="1">The sequence shown here is derived from an EMBL/GenBank/DDBJ whole genome shotgun (WGS) entry which is preliminary data.</text>
</comment>
<organism evidence="1 2">
    <name type="scientific">Meripilus lineatus</name>
    <dbReference type="NCBI Taxonomy" id="2056292"/>
    <lineage>
        <taxon>Eukaryota</taxon>
        <taxon>Fungi</taxon>
        <taxon>Dikarya</taxon>
        <taxon>Basidiomycota</taxon>
        <taxon>Agaricomycotina</taxon>
        <taxon>Agaricomycetes</taxon>
        <taxon>Polyporales</taxon>
        <taxon>Meripilaceae</taxon>
        <taxon>Meripilus</taxon>
    </lineage>
</organism>
<reference evidence="1" key="1">
    <citation type="submission" date="2022-07" db="EMBL/GenBank/DDBJ databases">
        <title>Genome Sequence of Physisporinus lineatus.</title>
        <authorList>
            <person name="Buettner E."/>
        </authorList>
    </citation>
    <scope>NUCLEOTIDE SEQUENCE</scope>
    <source>
        <strain evidence="1">VT162</strain>
    </source>
</reference>
<name>A0AAD5YFL5_9APHY</name>